<accession>A0A3N4LP96</accession>
<feature type="region of interest" description="Disordered" evidence="1">
    <location>
        <begin position="1"/>
        <end position="41"/>
    </location>
</feature>
<proteinExistence type="predicted"/>
<gene>
    <name evidence="2" type="ORF">L211DRAFT_837572</name>
</gene>
<protein>
    <submittedName>
        <fullName evidence="2">Uncharacterized protein</fullName>
    </submittedName>
</protein>
<evidence type="ECO:0000313" key="2">
    <source>
        <dbReference type="EMBL" id="RPB24636.1"/>
    </source>
</evidence>
<evidence type="ECO:0000256" key="1">
    <source>
        <dbReference type="SAM" id="MobiDB-lite"/>
    </source>
</evidence>
<dbReference type="AlphaFoldDB" id="A0A3N4LP96"/>
<sequence length="105" mass="11441">MMPAAEKNASRKRRERREKEGGEAVGSCSRGKRQNRRPVAVLPPSPNWLRSVIGANPTPVNATSITGALGIHAFILLLCLRGRYSLPTALLGFGRRTRSNFSSVV</sequence>
<reference evidence="2 3" key="1">
    <citation type="journal article" date="2018" name="Nat. Ecol. Evol.">
        <title>Pezizomycetes genomes reveal the molecular basis of ectomycorrhizal truffle lifestyle.</title>
        <authorList>
            <person name="Murat C."/>
            <person name="Payen T."/>
            <person name="Noel B."/>
            <person name="Kuo A."/>
            <person name="Morin E."/>
            <person name="Chen J."/>
            <person name="Kohler A."/>
            <person name="Krizsan K."/>
            <person name="Balestrini R."/>
            <person name="Da Silva C."/>
            <person name="Montanini B."/>
            <person name="Hainaut M."/>
            <person name="Levati E."/>
            <person name="Barry K.W."/>
            <person name="Belfiori B."/>
            <person name="Cichocki N."/>
            <person name="Clum A."/>
            <person name="Dockter R.B."/>
            <person name="Fauchery L."/>
            <person name="Guy J."/>
            <person name="Iotti M."/>
            <person name="Le Tacon F."/>
            <person name="Lindquist E.A."/>
            <person name="Lipzen A."/>
            <person name="Malagnac F."/>
            <person name="Mello A."/>
            <person name="Molinier V."/>
            <person name="Miyauchi S."/>
            <person name="Poulain J."/>
            <person name="Riccioni C."/>
            <person name="Rubini A."/>
            <person name="Sitrit Y."/>
            <person name="Splivallo R."/>
            <person name="Traeger S."/>
            <person name="Wang M."/>
            <person name="Zifcakova L."/>
            <person name="Wipf D."/>
            <person name="Zambonelli A."/>
            <person name="Paolocci F."/>
            <person name="Nowrousian M."/>
            <person name="Ottonello S."/>
            <person name="Baldrian P."/>
            <person name="Spatafora J.W."/>
            <person name="Henrissat B."/>
            <person name="Nagy L.G."/>
            <person name="Aury J.M."/>
            <person name="Wincker P."/>
            <person name="Grigoriev I.V."/>
            <person name="Bonfante P."/>
            <person name="Martin F.M."/>
        </authorList>
    </citation>
    <scope>NUCLEOTIDE SEQUENCE [LARGE SCALE GENOMIC DNA]</scope>
    <source>
        <strain evidence="2 3">ATCC MYA-4762</strain>
    </source>
</reference>
<evidence type="ECO:0000313" key="3">
    <source>
        <dbReference type="Proteomes" id="UP000267821"/>
    </source>
</evidence>
<keyword evidence="3" id="KW-1185">Reference proteome</keyword>
<dbReference type="InParanoid" id="A0A3N4LP96"/>
<name>A0A3N4LP96_9PEZI</name>
<organism evidence="2 3">
    <name type="scientific">Terfezia boudieri ATCC MYA-4762</name>
    <dbReference type="NCBI Taxonomy" id="1051890"/>
    <lineage>
        <taxon>Eukaryota</taxon>
        <taxon>Fungi</taxon>
        <taxon>Dikarya</taxon>
        <taxon>Ascomycota</taxon>
        <taxon>Pezizomycotina</taxon>
        <taxon>Pezizomycetes</taxon>
        <taxon>Pezizales</taxon>
        <taxon>Pezizaceae</taxon>
        <taxon>Terfezia</taxon>
    </lineage>
</organism>
<dbReference type="Proteomes" id="UP000267821">
    <property type="component" value="Unassembled WGS sequence"/>
</dbReference>
<dbReference type="EMBL" id="ML121541">
    <property type="protein sequence ID" value="RPB24636.1"/>
    <property type="molecule type" value="Genomic_DNA"/>
</dbReference>